<comment type="caution">
    <text evidence="1">The sequence shown here is derived from an EMBL/GenBank/DDBJ whole genome shotgun (WGS) entry which is preliminary data.</text>
</comment>
<proteinExistence type="predicted"/>
<sequence>MTKYKKEIKSMKKMQIALAILTGAQLGEWRLGL</sequence>
<evidence type="ECO:0000313" key="2">
    <source>
        <dbReference type="Proteomes" id="UP000592820"/>
    </source>
</evidence>
<gene>
    <name evidence="1" type="ORF">HDG41_004046</name>
</gene>
<dbReference type="AlphaFoldDB" id="A0A7W8L892"/>
<dbReference type="Proteomes" id="UP000592820">
    <property type="component" value="Unassembled WGS sequence"/>
</dbReference>
<name>A0A7W8L892_9BURK</name>
<protein>
    <submittedName>
        <fullName evidence="1">Uncharacterized protein</fullName>
    </submittedName>
</protein>
<dbReference type="EMBL" id="JACHDE010000006">
    <property type="protein sequence ID" value="MBB5401963.1"/>
    <property type="molecule type" value="Genomic_DNA"/>
</dbReference>
<reference evidence="1 2" key="1">
    <citation type="submission" date="2020-08" db="EMBL/GenBank/DDBJ databases">
        <title>Genomic Encyclopedia of Type Strains, Phase IV (KMG-V): Genome sequencing to study the core and pangenomes of soil and plant-associated prokaryotes.</title>
        <authorList>
            <person name="Whitman W."/>
        </authorList>
    </citation>
    <scope>NUCLEOTIDE SEQUENCE [LARGE SCALE GENOMIC DNA]</scope>
    <source>
        <strain evidence="1 2">JPY162</strain>
    </source>
</reference>
<organism evidence="1 2">
    <name type="scientific">Paraburkholderia youngii</name>
    <dbReference type="NCBI Taxonomy" id="2782701"/>
    <lineage>
        <taxon>Bacteria</taxon>
        <taxon>Pseudomonadati</taxon>
        <taxon>Pseudomonadota</taxon>
        <taxon>Betaproteobacteria</taxon>
        <taxon>Burkholderiales</taxon>
        <taxon>Burkholderiaceae</taxon>
        <taxon>Paraburkholderia</taxon>
    </lineage>
</organism>
<accession>A0A7W8L892</accession>
<evidence type="ECO:0000313" key="1">
    <source>
        <dbReference type="EMBL" id="MBB5401963.1"/>
    </source>
</evidence>